<feature type="domain" description="Peptidase M13 C-terminal" evidence="10">
    <location>
        <begin position="778"/>
        <end position="860"/>
    </location>
</feature>
<dbReference type="InterPro" id="IPR008753">
    <property type="entry name" value="Peptidase_M13_N"/>
</dbReference>
<evidence type="ECO:0000259" key="10">
    <source>
        <dbReference type="Pfam" id="PF01431"/>
    </source>
</evidence>
<feature type="domain" description="Peptidase M13 N-terminal" evidence="11">
    <location>
        <begin position="247"/>
        <end position="626"/>
    </location>
</feature>
<dbReference type="InterPro" id="IPR000718">
    <property type="entry name" value="Peptidase_M13"/>
</dbReference>
<feature type="compositionally biased region" description="Basic and acidic residues" evidence="8">
    <location>
        <begin position="27"/>
        <end position="43"/>
    </location>
</feature>
<sequence length="867" mass="97726">MDSEQALLVKSAANDADDTLGPEDLEEPRIDCDDRDSPAAGDDVWRVEFDSVSVRTKASVMPIHHPDVDSHSPGNSRRPGPATAHRRQAVDYRGFQALYKENRALLEEVEAMKREEKPRKSMFTRGVQKLLSVPDGQPVFPGFGEGMAKVGSLFALEGPFRRQPARVLSSGGTDSADPQPQRSFTRLATVIVVAVGVVFVASAMLFALLGALTSHPSGVQAQVCKTSDCRLHALYLSYRQNHSVRRCNDFQAYVCSEWEPPEGYSLVANTTISEVVLRWMQDIRRALQDSTAGGMARHMVLSMLDGCMADRKSTHQDAKIFRDFMYRLNLHWPGDPPTNVSALSVLIRLAFKWQVTFWMKLRVIQDPVRRDRRRLVLSGGDQDAIVFLNLNHKQLLQRDAYVQYWKSHYAILYRDDDVIQNHVVTQMYESATLQSHVIETLLAVARKYPKSPAATTVGVLRNYTGDRLTSSQWLQFLREHVNPHSDVAVSEDTEVLVSDLLLLKSIGGLFTKYSDADIIRQLSWEFVQLHVIMMDKTPLEIAFASRWYAMPYVSVYCTRYVETVYRPLLASVYVRQHLSVDDRRALDSDVAGLVNAVIEKVNGSSWFEEQGKREAIEKLRALRTSIWPPEAYFDDDELEQAYHWLQRLKGASFTASWIESFSALRDLGKTALYAATVHLHNMMSFVLFDYDYLTNNVHIAISALTNPIYYPHGSRSMFYGGLGFLYTSQLFKSIDDTGRRVRANGTVTHPWPLSEKGKLGRKSHCQGAGHDVSFLSNLGALEVAHAKFLAMLPMDGGKVVSKSYTEEQVFFLTVCRILCEMPSAEFGTTTCNSLFRNSPEFAEAFHCPPGSPMNPIEKCKYYASSEN</sequence>
<reference evidence="12" key="2">
    <citation type="submission" date="2021-09" db="EMBL/GenBank/DDBJ databases">
        <authorList>
            <person name="Jia N."/>
            <person name="Wang J."/>
            <person name="Shi W."/>
            <person name="Du L."/>
            <person name="Sun Y."/>
            <person name="Zhan W."/>
            <person name="Jiang J."/>
            <person name="Wang Q."/>
            <person name="Zhang B."/>
            <person name="Ji P."/>
            <person name="Sakyi L.B."/>
            <person name="Cui X."/>
            <person name="Yuan T."/>
            <person name="Jiang B."/>
            <person name="Yang W."/>
            <person name="Lam T.T.-Y."/>
            <person name="Chang Q."/>
            <person name="Ding S."/>
            <person name="Wang X."/>
            <person name="Zhu J."/>
            <person name="Ruan X."/>
            <person name="Zhao L."/>
            <person name="Wei J."/>
            <person name="Que T."/>
            <person name="Du C."/>
            <person name="Cheng J."/>
            <person name="Dai P."/>
            <person name="Han X."/>
            <person name="Huang E."/>
            <person name="Gao Y."/>
            <person name="Liu J."/>
            <person name="Shao H."/>
            <person name="Ye R."/>
            <person name="Li L."/>
            <person name="Wei W."/>
            <person name="Wang X."/>
            <person name="Wang C."/>
            <person name="Huo Q."/>
            <person name="Li W."/>
            <person name="Guo W."/>
            <person name="Chen H."/>
            <person name="Chen S."/>
            <person name="Zhou L."/>
            <person name="Zhou L."/>
            <person name="Ni X."/>
            <person name="Tian J."/>
            <person name="Zhou Y."/>
            <person name="Sheng Y."/>
            <person name="Liu T."/>
            <person name="Pan Y."/>
            <person name="Xia L."/>
            <person name="Li J."/>
            <person name="Zhao F."/>
            <person name="Cao W."/>
        </authorList>
    </citation>
    <scope>NUCLEOTIDE SEQUENCE</scope>
    <source>
        <strain evidence="12">Rsan-2018</strain>
        <tissue evidence="12">Larvae</tissue>
    </source>
</reference>
<evidence type="ECO:0000256" key="1">
    <source>
        <dbReference type="ARBA" id="ARBA00001947"/>
    </source>
</evidence>
<evidence type="ECO:0000313" key="12">
    <source>
        <dbReference type="EMBL" id="KAH7951715.1"/>
    </source>
</evidence>
<dbReference type="Gene3D" id="1.10.1380.10">
    <property type="entry name" value="Neutral endopeptidase , domain2"/>
    <property type="match status" value="1"/>
</dbReference>
<comment type="similarity">
    <text evidence="2">Belongs to the peptidase M13 family.</text>
</comment>
<evidence type="ECO:0000256" key="7">
    <source>
        <dbReference type="ARBA" id="ARBA00023049"/>
    </source>
</evidence>
<evidence type="ECO:0000256" key="6">
    <source>
        <dbReference type="ARBA" id="ARBA00022833"/>
    </source>
</evidence>
<dbReference type="Pfam" id="PF05649">
    <property type="entry name" value="Peptidase_M13_N"/>
    <property type="match status" value="1"/>
</dbReference>
<dbReference type="SUPFAM" id="SSF55486">
    <property type="entry name" value="Metalloproteases ('zincins'), catalytic domain"/>
    <property type="match status" value="1"/>
</dbReference>
<keyword evidence="9" id="KW-0812">Transmembrane</keyword>
<feature type="region of interest" description="Disordered" evidence="8">
    <location>
        <begin position="1"/>
        <end position="43"/>
    </location>
</feature>
<evidence type="ECO:0000256" key="3">
    <source>
        <dbReference type="ARBA" id="ARBA00022670"/>
    </source>
</evidence>
<evidence type="ECO:0000256" key="9">
    <source>
        <dbReference type="SAM" id="Phobius"/>
    </source>
</evidence>
<keyword evidence="9" id="KW-0472">Membrane</keyword>
<organism evidence="12 13">
    <name type="scientific">Rhipicephalus sanguineus</name>
    <name type="common">Brown dog tick</name>
    <name type="synonym">Ixodes sanguineus</name>
    <dbReference type="NCBI Taxonomy" id="34632"/>
    <lineage>
        <taxon>Eukaryota</taxon>
        <taxon>Metazoa</taxon>
        <taxon>Ecdysozoa</taxon>
        <taxon>Arthropoda</taxon>
        <taxon>Chelicerata</taxon>
        <taxon>Arachnida</taxon>
        <taxon>Acari</taxon>
        <taxon>Parasitiformes</taxon>
        <taxon>Ixodida</taxon>
        <taxon>Ixodoidea</taxon>
        <taxon>Ixodidae</taxon>
        <taxon>Rhipicephalinae</taxon>
        <taxon>Rhipicephalus</taxon>
        <taxon>Rhipicephalus</taxon>
    </lineage>
</organism>
<proteinExistence type="inferred from homology"/>
<evidence type="ECO:0000256" key="8">
    <source>
        <dbReference type="SAM" id="MobiDB-lite"/>
    </source>
</evidence>
<dbReference type="PROSITE" id="PS51885">
    <property type="entry name" value="NEPRILYSIN"/>
    <property type="match status" value="1"/>
</dbReference>
<feature type="compositionally biased region" description="Acidic residues" evidence="8">
    <location>
        <begin position="15"/>
        <end position="26"/>
    </location>
</feature>
<evidence type="ECO:0000256" key="2">
    <source>
        <dbReference type="ARBA" id="ARBA00007357"/>
    </source>
</evidence>
<dbReference type="GO" id="GO:0004222">
    <property type="term" value="F:metalloendopeptidase activity"/>
    <property type="evidence" value="ECO:0007669"/>
    <property type="project" value="InterPro"/>
</dbReference>
<name>A0A9D4SW69_RHISA</name>
<keyword evidence="5" id="KW-0378">Hydrolase</keyword>
<comment type="cofactor">
    <cofactor evidence="1">
        <name>Zn(2+)</name>
        <dbReference type="ChEBI" id="CHEBI:29105"/>
    </cofactor>
</comment>
<dbReference type="InterPro" id="IPR042089">
    <property type="entry name" value="Peptidase_M13_dom_2"/>
</dbReference>
<dbReference type="Gene3D" id="3.40.390.10">
    <property type="entry name" value="Collagenase (Catalytic Domain)"/>
    <property type="match status" value="2"/>
</dbReference>
<evidence type="ECO:0000256" key="5">
    <source>
        <dbReference type="ARBA" id="ARBA00022801"/>
    </source>
</evidence>
<evidence type="ECO:0000313" key="13">
    <source>
        <dbReference type="Proteomes" id="UP000821837"/>
    </source>
</evidence>
<dbReference type="InterPro" id="IPR018497">
    <property type="entry name" value="Peptidase_M13_C"/>
</dbReference>
<keyword evidence="4" id="KW-0479">Metal-binding</keyword>
<feature type="transmembrane region" description="Helical" evidence="9">
    <location>
        <begin position="187"/>
        <end position="212"/>
    </location>
</feature>
<dbReference type="PANTHER" id="PTHR11733:SF241">
    <property type="entry name" value="GH26575P-RELATED"/>
    <property type="match status" value="1"/>
</dbReference>
<evidence type="ECO:0000256" key="4">
    <source>
        <dbReference type="ARBA" id="ARBA00022723"/>
    </source>
</evidence>
<keyword evidence="3" id="KW-0645">Protease</keyword>
<dbReference type="GO" id="GO:0005886">
    <property type="term" value="C:plasma membrane"/>
    <property type="evidence" value="ECO:0007669"/>
    <property type="project" value="TreeGrafter"/>
</dbReference>
<keyword evidence="9" id="KW-1133">Transmembrane helix</keyword>
<comment type="caution">
    <text evidence="12">The sequence shown here is derived from an EMBL/GenBank/DDBJ whole genome shotgun (WGS) entry which is preliminary data.</text>
</comment>
<keyword evidence="6" id="KW-0862">Zinc</keyword>
<dbReference type="InterPro" id="IPR024079">
    <property type="entry name" value="MetalloPept_cat_dom_sf"/>
</dbReference>
<evidence type="ECO:0000259" key="11">
    <source>
        <dbReference type="Pfam" id="PF05649"/>
    </source>
</evidence>
<keyword evidence="13" id="KW-1185">Reference proteome</keyword>
<dbReference type="VEuPathDB" id="VectorBase:RSAN_054925"/>
<accession>A0A9D4SW69</accession>
<dbReference type="GO" id="GO:0046872">
    <property type="term" value="F:metal ion binding"/>
    <property type="evidence" value="ECO:0007669"/>
    <property type="project" value="UniProtKB-KW"/>
</dbReference>
<dbReference type="Proteomes" id="UP000821837">
    <property type="component" value="Chromosome 5"/>
</dbReference>
<dbReference type="PANTHER" id="PTHR11733">
    <property type="entry name" value="ZINC METALLOPROTEASE FAMILY M13 NEPRILYSIN-RELATED"/>
    <property type="match status" value="1"/>
</dbReference>
<keyword evidence="7" id="KW-0482">Metalloprotease</keyword>
<gene>
    <name evidence="12" type="ORF">HPB52_011704</name>
</gene>
<protein>
    <submittedName>
        <fullName evidence="12">Uncharacterized protein</fullName>
    </submittedName>
</protein>
<dbReference type="GO" id="GO:0016485">
    <property type="term" value="P:protein processing"/>
    <property type="evidence" value="ECO:0007669"/>
    <property type="project" value="TreeGrafter"/>
</dbReference>
<dbReference type="Pfam" id="PF01431">
    <property type="entry name" value="Peptidase_M13"/>
    <property type="match status" value="1"/>
</dbReference>
<dbReference type="AlphaFoldDB" id="A0A9D4SW69"/>
<dbReference type="EMBL" id="JABSTV010001251">
    <property type="protein sequence ID" value="KAH7951715.1"/>
    <property type="molecule type" value="Genomic_DNA"/>
</dbReference>
<feature type="region of interest" description="Disordered" evidence="8">
    <location>
        <begin position="58"/>
        <end position="88"/>
    </location>
</feature>
<reference evidence="12" key="1">
    <citation type="journal article" date="2020" name="Cell">
        <title>Large-Scale Comparative Analyses of Tick Genomes Elucidate Their Genetic Diversity and Vector Capacities.</title>
        <authorList>
            <consortium name="Tick Genome and Microbiome Consortium (TIGMIC)"/>
            <person name="Jia N."/>
            <person name="Wang J."/>
            <person name="Shi W."/>
            <person name="Du L."/>
            <person name="Sun Y."/>
            <person name="Zhan W."/>
            <person name="Jiang J.F."/>
            <person name="Wang Q."/>
            <person name="Zhang B."/>
            <person name="Ji P."/>
            <person name="Bell-Sakyi L."/>
            <person name="Cui X.M."/>
            <person name="Yuan T.T."/>
            <person name="Jiang B.G."/>
            <person name="Yang W.F."/>
            <person name="Lam T.T."/>
            <person name="Chang Q.C."/>
            <person name="Ding S.J."/>
            <person name="Wang X.J."/>
            <person name="Zhu J.G."/>
            <person name="Ruan X.D."/>
            <person name="Zhao L."/>
            <person name="Wei J.T."/>
            <person name="Ye R.Z."/>
            <person name="Que T.C."/>
            <person name="Du C.H."/>
            <person name="Zhou Y.H."/>
            <person name="Cheng J.X."/>
            <person name="Dai P.F."/>
            <person name="Guo W.B."/>
            <person name="Han X.H."/>
            <person name="Huang E.J."/>
            <person name="Li L.F."/>
            <person name="Wei W."/>
            <person name="Gao Y.C."/>
            <person name="Liu J.Z."/>
            <person name="Shao H.Z."/>
            <person name="Wang X."/>
            <person name="Wang C.C."/>
            <person name="Yang T.C."/>
            <person name="Huo Q.B."/>
            <person name="Li W."/>
            <person name="Chen H.Y."/>
            <person name="Chen S.E."/>
            <person name="Zhou L.G."/>
            <person name="Ni X.B."/>
            <person name="Tian J.H."/>
            <person name="Sheng Y."/>
            <person name="Liu T."/>
            <person name="Pan Y.S."/>
            <person name="Xia L.Y."/>
            <person name="Li J."/>
            <person name="Zhao F."/>
            <person name="Cao W.C."/>
        </authorList>
    </citation>
    <scope>NUCLEOTIDE SEQUENCE</scope>
    <source>
        <strain evidence="12">Rsan-2018</strain>
    </source>
</reference>